<dbReference type="FunFam" id="1.10.730.10:FF:000008">
    <property type="entry name" value="Arginine--tRNA ligase"/>
    <property type="match status" value="1"/>
</dbReference>
<evidence type="ECO:0000256" key="6">
    <source>
        <dbReference type="ARBA" id="ARBA00022741"/>
    </source>
</evidence>
<evidence type="ECO:0000256" key="1">
    <source>
        <dbReference type="ARBA" id="ARBA00004496"/>
    </source>
</evidence>
<dbReference type="InterPro" id="IPR014729">
    <property type="entry name" value="Rossmann-like_a/b/a_fold"/>
</dbReference>
<keyword evidence="6" id="KW-0547">Nucleotide-binding</keyword>
<dbReference type="InterPro" id="IPR001278">
    <property type="entry name" value="Arg-tRNA-ligase"/>
</dbReference>
<feature type="domain" description="DALR anticodon binding" evidence="11">
    <location>
        <begin position="133"/>
        <end position="250"/>
    </location>
</feature>
<evidence type="ECO:0000256" key="2">
    <source>
        <dbReference type="ARBA" id="ARBA00005594"/>
    </source>
</evidence>
<dbReference type="EC" id="6.1.1.19" evidence="3"/>
<comment type="caution">
    <text evidence="12">The sequence shown here is derived from an EMBL/GenBank/DDBJ whole genome shotgun (WGS) entry which is preliminary data.</text>
</comment>
<keyword evidence="9" id="KW-0030">Aminoacyl-tRNA synthetase</keyword>
<evidence type="ECO:0000256" key="10">
    <source>
        <dbReference type="ARBA" id="ARBA00049339"/>
    </source>
</evidence>
<dbReference type="InterPro" id="IPR008909">
    <property type="entry name" value="DALR_anticod-bd"/>
</dbReference>
<proteinExistence type="inferred from homology"/>
<dbReference type="InterPro" id="IPR009080">
    <property type="entry name" value="tRNAsynth_Ia_anticodon-bd"/>
</dbReference>
<evidence type="ECO:0000256" key="4">
    <source>
        <dbReference type="ARBA" id="ARBA00022490"/>
    </source>
</evidence>
<feature type="non-terminal residue" evidence="12">
    <location>
        <position position="1"/>
    </location>
</feature>
<sequence length="250" mass="28290">SVLIRKDGRPTYLMVDIAYHINKYRRGFGRVIDVQGADHQVEQSCVKAAMRILGYPEDFLDYAVHQFVSIKEGGQIARMSTRAGRFILLHELVNELGRDVVRYFMVARKPESHLEFDMDLARAESLDNPVYYIQYAHTRIASIFRKAGALTIDPAKVDLSPLQAKAELDLIKHLDRFPKVVEEAALEFAPHLLTDYALGLARAFHAYYTEHRVIGEDESLMAARLSLLSAVQTVFHRSLSILGMSAPEAM</sequence>
<dbReference type="CDD" id="cd07956">
    <property type="entry name" value="Anticodon_Ia_Arg"/>
    <property type="match status" value="1"/>
</dbReference>
<organism evidence="12">
    <name type="scientific">marine sediment metagenome</name>
    <dbReference type="NCBI Taxonomy" id="412755"/>
    <lineage>
        <taxon>unclassified sequences</taxon>
        <taxon>metagenomes</taxon>
        <taxon>ecological metagenomes</taxon>
    </lineage>
</organism>
<dbReference type="GO" id="GO:0005737">
    <property type="term" value="C:cytoplasm"/>
    <property type="evidence" value="ECO:0007669"/>
    <property type="project" value="UniProtKB-SubCell"/>
</dbReference>
<keyword evidence="7" id="KW-0067">ATP-binding</keyword>
<gene>
    <name evidence="12" type="ORF">S01H4_51168</name>
</gene>
<comment type="similarity">
    <text evidence="2">Belongs to the class-I aminoacyl-tRNA synthetase family.</text>
</comment>
<dbReference type="GO" id="GO:0006420">
    <property type="term" value="P:arginyl-tRNA aminoacylation"/>
    <property type="evidence" value="ECO:0007669"/>
    <property type="project" value="InterPro"/>
</dbReference>
<comment type="catalytic activity">
    <reaction evidence="10">
        <text>tRNA(Arg) + L-arginine + ATP = L-arginyl-tRNA(Arg) + AMP + diphosphate</text>
        <dbReference type="Rhea" id="RHEA:20301"/>
        <dbReference type="Rhea" id="RHEA-COMP:9658"/>
        <dbReference type="Rhea" id="RHEA-COMP:9673"/>
        <dbReference type="ChEBI" id="CHEBI:30616"/>
        <dbReference type="ChEBI" id="CHEBI:32682"/>
        <dbReference type="ChEBI" id="CHEBI:33019"/>
        <dbReference type="ChEBI" id="CHEBI:78442"/>
        <dbReference type="ChEBI" id="CHEBI:78513"/>
        <dbReference type="ChEBI" id="CHEBI:456215"/>
        <dbReference type="EC" id="6.1.1.19"/>
    </reaction>
</comment>
<evidence type="ECO:0000256" key="7">
    <source>
        <dbReference type="ARBA" id="ARBA00022840"/>
    </source>
</evidence>
<dbReference type="SUPFAM" id="SSF52374">
    <property type="entry name" value="Nucleotidylyl transferase"/>
    <property type="match status" value="1"/>
</dbReference>
<dbReference type="PANTHER" id="PTHR11956">
    <property type="entry name" value="ARGINYL-TRNA SYNTHETASE"/>
    <property type="match status" value="1"/>
</dbReference>
<keyword evidence="8" id="KW-0648">Protein biosynthesis</keyword>
<protein>
    <recommendedName>
        <fullName evidence="3">arginine--tRNA ligase</fullName>
        <ecNumber evidence="3">6.1.1.19</ecNumber>
    </recommendedName>
</protein>
<comment type="subcellular location">
    <subcellularLocation>
        <location evidence="1">Cytoplasm</location>
    </subcellularLocation>
</comment>
<dbReference type="Gene3D" id="3.40.50.620">
    <property type="entry name" value="HUPs"/>
    <property type="match status" value="1"/>
</dbReference>
<dbReference type="SMART" id="SM00836">
    <property type="entry name" value="DALR_1"/>
    <property type="match status" value="1"/>
</dbReference>
<evidence type="ECO:0000313" key="12">
    <source>
        <dbReference type="EMBL" id="GAG97276.1"/>
    </source>
</evidence>
<evidence type="ECO:0000256" key="9">
    <source>
        <dbReference type="ARBA" id="ARBA00023146"/>
    </source>
</evidence>
<evidence type="ECO:0000256" key="3">
    <source>
        <dbReference type="ARBA" id="ARBA00012837"/>
    </source>
</evidence>
<dbReference type="SUPFAM" id="SSF47323">
    <property type="entry name" value="Anticodon-binding domain of a subclass of class I aminoacyl-tRNA synthetases"/>
    <property type="match status" value="1"/>
</dbReference>
<dbReference type="Gene3D" id="1.10.730.10">
    <property type="entry name" value="Isoleucyl-tRNA Synthetase, Domain 1"/>
    <property type="match status" value="1"/>
</dbReference>
<accession>X1DLI2</accession>
<dbReference type="AlphaFoldDB" id="X1DLI2"/>
<dbReference type="GO" id="GO:0004814">
    <property type="term" value="F:arginine-tRNA ligase activity"/>
    <property type="evidence" value="ECO:0007669"/>
    <property type="project" value="UniProtKB-EC"/>
</dbReference>
<dbReference type="PANTHER" id="PTHR11956:SF5">
    <property type="entry name" value="ARGININE--TRNA LIGASE, CYTOPLASMIC"/>
    <property type="match status" value="1"/>
</dbReference>
<evidence type="ECO:0000256" key="5">
    <source>
        <dbReference type="ARBA" id="ARBA00022598"/>
    </source>
</evidence>
<keyword evidence="5" id="KW-0436">Ligase</keyword>
<dbReference type="Pfam" id="PF05746">
    <property type="entry name" value="DALR_1"/>
    <property type="match status" value="1"/>
</dbReference>
<name>X1DLI2_9ZZZZ</name>
<evidence type="ECO:0000259" key="11">
    <source>
        <dbReference type="SMART" id="SM00836"/>
    </source>
</evidence>
<dbReference type="GO" id="GO:0005524">
    <property type="term" value="F:ATP binding"/>
    <property type="evidence" value="ECO:0007669"/>
    <property type="project" value="UniProtKB-KW"/>
</dbReference>
<keyword evidence="4" id="KW-0963">Cytoplasm</keyword>
<evidence type="ECO:0000256" key="8">
    <source>
        <dbReference type="ARBA" id="ARBA00022917"/>
    </source>
</evidence>
<reference evidence="12" key="1">
    <citation type="journal article" date="2014" name="Front. Microbiol.">
        <title>High frequency of phylogenetically diverse reductive dehalogenase-homologous genes in deep subseafloor sedimentary metagenomes.</title>
        <authorList>
            <person name="Kawai M."/>
            <person name="Futagami T."/>
            <person name="Toyoda A."/>
            <person name="Takaki Y."/>
            <person name="Nishi S."/>
            <person name="Hori S."/>
            <person name="Arai W."/>
            <person name="Tsubouchi T."/>
            <person name="Morono Y."/>
            <person name="Uchiyama I."/>
            <person name="Ito T."/>
            <person name="Fujiyama A."/>
            <person name="Inagaki F."/>
            <person name="Takami H."/>
        </authorList>
    </citation>
    <scope>NUCLEOTIDE SEQUENCE</scope>
    <source>
        <strain evidence="12">Expedition CK06-06</strain>
    </source>
</reference>
<dbReference type="EMBL" id="BART01029114">
    <property type="protein sequence ID" value="GAG97276.1"/>
    <property type="molecule type" value="Genomic_DNA"/>
</dbReference>